<evidence type="ECO:0000256" key="1">
    <source>
        <dbReference type="SAM" id="MobiDB-lite"/>
    </source>
</evidence>
<feature type="compositionally biased region" description="Basic residues" evidence="1">
    <location>
        <begin position="96"/>
        <end position="105"/>
    </location>
</feature>
<protein>
    <submittedName>
        <fullName evidence="2">Uncharacterized protein</fullName>
    </submittedName>
</protein>
<dbReference type="Proteomes" id="UP001281761">
    <property type="component" value="Unassembled WGS sequence"/>
</dbReference>
<reference evidence="2 3" key="1">
    <citation type="journal article" date="2022" name="bioRxiv">
        <title>Genomics of Preaxostyla Flagellates Illuminates Evolutionary Transitions and the Path Towards Mitochondrial Loss.</title>
        <authorList>
            <person name="Novak L.V.F."/>
            <person name="Treitli S.C."/>
            <person name="Pyrih J."/>
            <person name="Halakuc P."/>
            <person name="Pipaliya S.V."/>
            <person name="Vacek V."/>
            <person name="Brzon O."/>
            <person name="Soukal P."/>
            <person name="Eme L."/>
            <person name="Dacks J.B."/>
            <person name="Karnkowska A."/>
            <person name="Elias M."/>
            <person name="Hampl V."/>
        </authorList>
    </citation>
    <scope>NUCLEOTIDE SEQUENCE [LARGE SCALE GENOMIC DNA]</scope>
    <source>
        <strain evidence="2">NAU3</strain>
        <tissue evidence="2">Gut</tissue>
    </source>
</reference>
<dbReference type="EMBL" id="JARBJD010000247">
    <property type="protein sequence ID" value="KAK2945798.1"/>
    <property type="molecule type" value="Genomic_DNA"/>
</dbReference>
<comment type="caution">
    <text evidence="2">The sequence shown here is derived from an EMBL/GenBank/DDBJ whole genome shotgun (WGS) entry which is preliminary data.</text>
</comment>
<name>A0ABQ9X2H7_9EUKA</name>
<proteinExistence type="predicted"/>
<organism evidence="2 3">
    <name type="scientific">Blattamonas nauphoetae</name>
    <dbReference type="NCBI Taxonomy" id="2049346"/>
    <lineage>
        <taxon>Eukaryota</taxon>
        <taxon>Metamonada</taxon>
        <taxon>Preaxostyla</taxon>
        <taxon>Oxymonadida</taxon>
        <taxon>Blattamonas</taxon>
    </lineage>
</organism>
<sequence length="125" mass="14743">MPNRSASSNVSTKPNSRGKIWRRFFVCRMDSIPHISPDSMCYFQKTIPKGEEMWAHYLDLLKIQVLIMNQSWMNKLALLMLRNKPGWKTKILQGLRKPKERKNLRKLPNQNRKVMSSRAKSDENV</sequence>
<keyword evidence="3" id="KW-1185">Reference proteome</keyword>
<accession>A0ABQ9X2H7</accession>
<gene>
    <name evidence="2" type="ORF">BLNAU_19286</name>
</gene>
<feature type="region of interest" description="Disordered" evidence="1">
    <location>
        <begin position="93"/>
        <end position="125"/>
    </location>
</feature>
<evidence type="ECO:0000313" key="3">
    <source>
        <dbReference type="Proteomes" id="UP001281761"/>
    </source>
</evidence>
<evidence type="ECO:0000313" key="2">
    <source>
        <dbReference type="EMBL" id="KAK2945798.1"/>
    </source>
</evidence>